<feature type="transmembrane region" description="Helical" evidence="1">
    <location>
        <begin position="42"/>
        <end position="61"/>
    </location>
</feature>
<gene>
    <name evidence="2" type="ORF">DIZ80_10150</name>
</gene>
<feature type="transmembrane region" description="Helical" evidence="1">
    <location>
        <begin position="127"/>
        <end position="151"/>
    </location>
</feature>
<evidence type="ECO:0000313" key="2">
    <source>
        <dbReference type="EMBL" id="RDH82634.1"/>
    </source>
</evidence>
<feature type="transmembrane region" description="Helical" evidence="1">
    <location>
        <begin position="157"/>
        <end position="179"/>
    </location>
</feature>
<comment type="caution">
    <text evidence="2">The sequence shown here is derived from an EMBL/GenBank/DDBJ whole genome shotgun (WGS) entry which is preliminary data.</text>
</comment>
<dbReference type="EMBL" id="QFXC01000011">
    <property type="protein sequence ID" value="RDH82634.1"/>
    <property type="molecule type" value="Genomic_DNA"/>
</dbReference>
<organism evidence="2 3">
    <name type="scientific">endosymbiont of Galathealinum brachiosum</name>
    <dbReference type="NCBI Taxonomy" id="2200906"/>
    <lineage>
        <taxon>Bacteria</taxon>
        <taxon>Pseudomonadati</taxon>
        <taxon>Pseudomonadota</taxon>
        <taxon>Gammaproteobacteria</taxon>
        <taxon>sulfur-oxidizing symbionts</taxon>
    </lineage>
</organism>
<feature type="transmembrane region" description="Helical" evidence="1">
    <location>
        <begin position="89"/>
        <end position="115"/>
    </location>
</feature>
<dbReference type="Pfam" id="PF04403">
    <property type="entry name" value="PqiA"/>
    <property type="match status" value="1"/>
</dbReference>
<evidence type="ECO:0008006" key="4">
    <source>
        <dbReference type="Google" id="ProtNLM"/>
    </source>
</evidence>
<name>A0A370DE25_9GAMM</name>
<proteinExistence type="predicted"/>
<protein>
    <recommendedName>
        <fullName evidence="4">Paraquat-inducible protein A</fullName>
    </recommendedName>
</protein>
<dbReference type="AlphaFoldDB" id="A0A370DE25"/>
<accession>A0A370DE25</accession>
<evidence type="ECO:0000256" key="1">
    <source>
        <dbReference type="SAM" id="Phobius"/>
    </source>
</evidence>
<keyword evidence="1" id="KW-0472">Membrane</keyword>
<sequence length="195" mass="21571">MVCHECDALQDVSHIPEGETGLCLCCGERLFKNPKSAIEKPLALMMACVILFIVANSYPLLHLEITGIERAVTITESAIIFYTQDSPELAMVVFLTSVVFPGFCVFSLFYVLISIHLKKQFLFVRPLLVWVGRLIPWGMMDVFLLAILVALVKLAALAHVVLGLGFIAFVALVVCYAAAVSSIEMHVLWSKLEKI</sequence>
<keyword evidence="1" id="KW-1133">Transmembrane helix</keyword>
<dbReference type="Proteomes" id="UP000254266">
    <property type="component" value="Unassembled WGS sequence"/>
</dbReference>
<evidence type="ECO:0000313" key="3">
    <source>
        <dbReference type="Proteomes" id="UP000254266"/>
    </source>
</evidence>
<keyword evidence="1" id="KW-0812">Transmembrane</keyword>
<dbReference type="InterPro" id="IPR007498">
    <property type="entry name" value="PqiA-like"/>
</dbReference>
<keyword evidence="3" id="KW-1185">Reference proteome</keyword>
<reference evidence="2 3" key="1">
    <citation type="journal article" date="2018" name="ISME J.">
        <title>Endosymbiont genomes yield clues of tubeworm success.</title>
        <authorList>
            <person name="Li Y."/>
            <person name="Liles M.R."/>
            <person name="Halanych K.M."/>
        </authorList>
    </citation>
    <scope>NUCLEOTIDE SEQUENCE [LARGE SCALE GENOMIC DNA]</scope>
    <source>
        <strain evidence="2">A1464</strain>
    </source>
</reference>